<gene>
    <name evidence="1" type="primary">56</name>
    <name evidence="1" type="ORF">SEA_TROGGLEHUMPER_56</name>
</gene>
<evidence type="ECO:0000313" key="1">
    <source>
        <dbReference type="EMBL" id="WGH21940.1"/>
    </source>
</evidence>
<sequence>MRSDTPVVNELELSVRVSVARKGRSLAPVVVLEDRVLSKPDKVKWWKASAA</sequence>
<name>A0AAF0K221_9CAUD</name>
<evidence type="ECO:0000313" key="2">
    <source>
        <dbReference type="Proteomes" id="UP001242841"/>
    </source>
</evidence>
<organism evidence="1 2">
    <name type="scientific">Rhodococcus phage Trogglehumper</name>
    <dbReference type="NCBI Taxonomy" id="3038381"/>
    <lineage>
        <taxon>Viruses</taxon>
        <taxon>Duplodnaviria</taxon>
        <taxon>Heunggongvirae</taxon>
        <taxon>Uroviricota</taxon>
        <taxon>Caudoviricetes</taxon>
        <taxon>Caudoviricetes incertae sedis</taxon>
        <taxon>Trogglehumpervirus</taxon>
        <taxon>Trogglehumpervirus trogglehumper</taxon>
    </lineage>
</organism>
<accession>A0AAF0K221</accession>
<dbReference type="EMBL" id="OQ709222">
    <property type="protein sequence ID" value="WGH21940.1"/>
    <property type="molecule type" value="Genomic_DNA"/>
</dbReference>
<keyword evidence="2" id="KW-1185">Reference proteome</keyword>
<dbReference type="Proteomes" id="UP001242841">
    <property type="component" value="Segment"/>
</dbReference>
<proteinExistence type="predicted"/>
<reference evidence="1" key="1">
    <citation type="submission" date="2023-03" db="EMBL/GenBank/DDBJ databases">
        <authorList>
            <person name="Aguilar E."/>
            <person name="Antigua R."/>
            <person name="Antonino C."/>
            <person name="Bisram R."/>
            <person name="Chen J."/>
            <person name="Davilmar B."/>
            <person name="Del R.K."/>
            <person name="Germosen J."/>
            <person name="Hernandez J."/>
            <person name="Kelloggs L."/>
            <person name="Lema C."/>
            <person name="Li J."/>
            <person name="Melendez A."/>
            <person name="Mohammed I."/>
            <person name="Ryan A."/>
            <person name="Singh S."/>
            <person name="Tariq H."/>
            <person name="Golebiewska U.P."/>
            <person name="Russell D.A."/>
            <person name="Jacobs-Sera D."/>
            <person name="Hatfull G.F."/>
        </authorList>
    </citation>
    <scope>NUCLEOTIDE SEQUENCE</scope>
</reference>
<protein>
    <submittedName>
        <fullName evidence="1">Uncharacterized protein</fullName>
    </submittedName>
</protein>